<reference evidence="10 11" key="1">
    <citation type="submission" date="2019-08" db="EMBL/GenBank/DDBJ databases">
        <title>In-depth cultivation of the pig gut microbiome towards novel bacterial diversity and tailored functional studies.</title>
        <authorList>
            <person name="Wylensek D."/>
            <person name="Hitch T.C.A."/>
            <person name="Clavel T."/>
        </authorList>
    </citation>
    <scope>NUCLEOTIDE SEQUENCE [LARGE SCALE GENOMIC DNA]</scope>
    <source>
        <strain evidence="10 11">Oil+RF-744-GAM-WT-6</strain>
    </source>
</reference>
<feature type="domain" description="ABC transporter" evidence="9">
    <location>
        <begin position="3"/>
        <end position="246"/>
    </location>
</feature>
<evidence type="ECO:0000256" key="8">
    <source>
        <dbReference type="RuleBase" id="RU365104"/>
    </source>
</evidence>
<evidence type="ECO:0000256" key="4">
    <source>
        <dbReference type="ARBA" id="ARBA00022741"/>
    </source>
</evidence>
<comment type="caution">
    <text evidence="10">The sequence shown here is derived from an EMBL/GenBank/DDBJ whole genome shotgun (WGS) entry which is preliminary data.</text>
</comment>
<keyword evidence="5 8" id="KW-0067">ATP-binding</keyword>
<gene>
    <name evidence="10" type="ORF">FYJ51_02565</name>
</gene>
<dbReference type="InterPro" id="IPR050095">
    <property type="entry name" value="ECF_ABC_transporter_ATP-bd"/>
</dbReference>
<accession>A0A7X2NQQ6</accession>
<evidence type="ECO:0000313" key="10">
    <source>
        <dbReference type="EMBL" id="MSS57787.1"/>
    </source>
</evidence>
<comment type="subunit">
    <text evidence="8">Forms a stable energy-coupling factor (ECF) transporter complex composed of 2 membrane-embedded substrate-binding proteins (S component), 2 ATP-binding proteins (A component) and 2 transmembrane proteins (T component).</text>
</comment>
<dbReference type="InterPro" id="IPR003593">
    <property type="entry name" value="AAA+_ATPase"/>
</dbReference>
<evidence type="ECO:0000256" key="2">
    <source>
        <dbReference type="ARBA" id="ARBA00022448"/>
    </source>
</evidence>
<keyword evidence="4 8" id="KW-0547">Nucleotide-binding</keyword>
<keyword evidence="3 8" id="KW-1003">Cell membrane</keyword>
<comment type="function">
    <text evidence="8">ATP-binding (A) component of a common energy-coupling factor (ECF) ABC-transporter complex.</text>
</comment>
<dbReference type="AlphaFoldDB" id="A0A7X2NQQ6"/>
<dbReference type="PANTHER" id="PTHR43553:SF27">
    <property type="entry name" value="ENERGY-COUPLING FACTOR TRANSPORTER ATP-BINDING PROTEIN ECFA2"/>
    <property type="match status" value="1"/>
</dbReference>
<dbReference type="NCBIfam" id="TIGR04521">
    <property type="entry name" value="ECF_ATPase_2"/>
    <property type="match status" value="1"/>
</dbReference>
<dbReference type="FunFam" id="3.40.50.300:FF:000224">
    <property type="entry name" value="Energy-coupling factor transporter ATP-binding protein EcfA"/>
    <property type="match status" value="1"/>
</dbReference>
<dbReference type="EC" id="7.-.-.-" evidence="8"/>
<keyword evidence="7 8" id="KW-0472">Membrane</keyword>
<comment type="subcellular location">
    <subcellularLocation>
        <location evidence="1 8">Cell membrane</location>
        <topology evidence="1 8">Peripheral membrane protein</topology>
    </subcellularLocation>
</comment>
<dbReference type="Gene3D" id="3.40.50.300">
    <property type="entry name" value="P-loop containing nucleotide triphosphate hydrolases"/>
    <property type="match status" value="1"/>
</dbReference>
<dbReference type="RefSeq" id="WP_277084517.1">
    <property type="nucleotide sequence ID" value="NZ_JAQXPC010000030.1"/>
</dbReference>
<dbReference type="InterPro" id="IPR027417">
    <property type="entry name" value="P-loop_NTPase"/>
</dbReference>
<comment type="similarity">
    <text evidence="8">Belongs to the ABC transporter superfamily. Energy-coupling factor EcfA family.</text>
</comment>
<sequence>MPIAFEHVSHIYSDGTPYRYVALTDVNLDITMGKMTAIIGQTGSGKSTLVQHLNALLLPSAGTVRVLDRTIEAGTEPKGLKSLRGDVGLVFQFPEYQLFEETVLKDVAFGPRNFGVSLEDAEKKARMALKLVGLDESFEQRSPLELSGGQKRRVAIAGILAMEPKVLVLDEPTAGLDPKGTISMMKLFKRLNQEKGITVLTVTHDMEQVFRYFDEVIVMANGAPRIHTSVKEFFRDSRTCEEMDILPPALIRMRDMLRAQGFEIPDSADTLEALAACIAKQVKHHG</sequence>
<dbReference type="GO" id="GO:0042626">
    <property type="term" value="F:ATPase-coupled transmembrane transporter activity"/>
    <property type="evidence" value="ECO:0007669"/>
    <property type="project" value="TreeGrafter"/>
</dbReference>
<dbReference type="InterPro" id="IPR017871">
    <property type="entry name" value="ABC_transporter-like_CS"/>
</dbReference>
<protein>
    <recommendedName>
        <fullName evidence="8">Energy-coupling factor transporter ATP-binding protein EcfA2</fullName>
        <ecNumber evidence="8">7.-.-.-</ecNumber>
    </recommendedName>
</protein>
<dbReference type="GO" id="GO:0005524">
    <property type="term" value="F:ATP binding"/>
    <property type="evidence" value="ECO:0007669"/>
    <property type="project" value="UniProtKB-UniRule"/>
</dbReference>
<evidence type="ECO:0000256" key="3">
    <source>
        <dbReference type="ARBA" id="ARBA00022475"/>
    </source>
</evidence>
<dbReference type="InterPro" id="IPR015856">
    <property type="entry name" value="ABC_transpr_CbiO/EcfA_su"/>
</dbReference>
<dbReference type="PROSITE" id="PS50893">
    <property type="entry name" value="ABC_TRANSPORTER_2"/>
    <property type="match status" value="1"/>
</dbReference>
<evidence type="ECO:0000256" key="5">
    <source>
        <dbReference type="ARBA" id="ARBA00022840"/>
    </source>
</evidence>
<name>A0A7X2NQQ6_9FIRM</name>
<evidence type="ECO:0000259" key="9">
    <source>
        <dbReference type="PROSITE" id="PS50893"/>
    </source>
</evidence>
<keyword evidence="2 8" id="KW-0813">Transport</keyword>
<dbReference type="InterPro" id="IPR003439">
    <property type="entry name" value="ABC_transporter-like_ATP-bd"/>
</dbReference>
<evidence type="ECO:0000256" key="6">
    <source>
        <dbReference type="ARBA" id="ARBA00022967"/>
    </source>
</evidence>
<dbReference type="SUPFAM" id="SSF52540">
    <property type="entry name" value="P-loop containing nucleoside triphosphate hydrolases"/>
    <property type="match status" value="1"/>
</dbReference>
<keyword evidence="6" id="KW-1278">Translocase</keyword>
<dbReference type="Proteomes" id="UP000461880">
    <property type="component" value="Unassembled WGS sequence"/>
</dbReference>
<dbReference type="EMBL" id="VUMN01000003">
    <property type="protein sequence ID" value="MSS57787.1"/>
    <property type="molecule type" value="Genomic_DNA"/>
</dbReference>
<evidence type="ECO:0000313" key="11">
    <source>
        <dbReference type="Proteomes" id="UP000461880"/>
    </source>
</evidence>
<proteinExistence type="inferred from homology"/>
<dbReference type="InterPro" id="IPR030946">
    <property type="entry name" value="EcfA2"/>
</dbReference>
<dbReference type="PANTHER" id="PTHR43553">
    <property type="entry name" value="HEAVY METAL TRANSPORTER"/>
    <property type="match status" value="1"/>
</dbReference>
<organism evidence="10 11">
    <name type="scientific">Stecheria intestinalis</name>
    <dbReference type="NCBI Taxonomy" id="2606630"/>
    <lineage>
        <taxon>Bacteria</taxon>
        <taxon>Bacillati</taxon>
        <taxon>Bacillota</taxon>
        <taxon>Erysipelotrichia</taxon>
        <taxon>Erysipelotrichales</taxon>
        <taxon>Erysipelotrichaceae</taxon>
        <taxon>Stecheria</taxon>
    </lineage>
</organism>
<dbReference type="Pfam" id="PF00005">
    <property type="entry name" value="ABC_tran"/>
    <property type="match status" value="1"/>
</dbReference>
<dbReference type="GO" id="GO:0016887">
    <property type="term" value="F:ATP hydrolysis activity"/>
    <property type="evidence" value="ECO:0007669"/>
    <property type="project" value="InterPro"/>
</dbReference>
<dbReference type="PROSITE" id="PS00211">
    <property type="entry name" value="ABC_TRANSPORTER_1"/>
    <property type="match status" value="1"/>
</dbReference>
<evidence type="ECO:0000256" key="7">
    <source>
        <dbReference type="ARBA" id="ARBA00023136"/>
    </source>
</evidence>
<keyword evidence="11" id="KW-1185">Reference proteome</keyword>
<evidence type="ECO:0000256" key="1">
    <source>
        <dbReference type="ARBA" id="ARBA00004202"/>
    </source>
</evidence>
<dbReference type="CDD" id="cd03225">
    <property type="entry name" value="ABC_cobalt_CbiO_domain1"/>
    <property type="match status" value="1"/>
</dbReference>
<dbReference type="SMART" id="SM00382">
    <property type="entry name" value="AAA"/>
    <property type="match status" value="1"/>
</dbReference>
<dbReference type="GO" id="GO:0043190">
    <property type="term" value="C:ATP-binding cassette (ABC) transporter complex"/>
    <property type="evidence" value="ECO:0007669"/>
    <property type="project" value="TreeGrafter"/>
</dbReference>